<protein>
    <submittedName>
        <fullName evidence="2">Uncharacterized protein</fullName>
    </submittedName>
</protein>
<accession>A0ABN2ALW6</accession>
<proteinExistence type="predicted"/>
<evidence type="ECO:0000313" key="2">
    <source>
        <dbReference type="EMBL" id="GAA1520364.1"/>
    </source>
</evidence>
<dbReference type="Proteomes" id="UP001501470">
    <property type="component" value="Unassembled WGS sequence"/>
</dbReference>
<evidence type="ECO:0000313" key="3">
    <source>
        <dbReference type="Proteomes" id="UP001501470"/>
    </source>
</evidence>
<name>A0ABN2ALW6_9ACTN</name>
<gene>
    <name evidence="2" type="ORF">GCM10009827_039960</name>
</gene>
<reference evidence="2 3" key="1">
    <citation type="journal article" date="2019" name="Int. J. Syst. Evol. Microbiol.">
        <title>The Global Catalogue of Microorganisms (GCM) 10K type strain sequencing project: providing services to taxonomists for standard genome sequencing and annotation.</title>
        <authorList>
            <consortium name="The Broad Institute Genomics Platform"/>
            <consortium name="The Broad Institute Genome Sequencing Center for Infectious Disease"/>
            <person name="Wu L."/>
            <person name="Ma J."/>
        </authorList>
    </citation>
    <scope>NUCLEOTIDE SEQUENCE [LARGE SCALE GENOMIC DNA]</scope>
    <source>
        <strain evidence="2 3">JCM 15933</strain>
    </source>
</reference>
<evidence type="ECO:0000256" key="1">
    <source>
        <dbReference type="SAM" id="MobiDB-lite"/>
    </source>
</evidence>
<dbReference type="EMBL" id="BAAAQD010000007">
    <property type="protein sequence ID" value="GAA1520364.1"/>
    <property type="molecule type" value="Genomic_DNA"/>
</dbReference>
<keyword evidence="3" id="KW-1185">Reference proteome</keyword>
<dbReference type="RefSeq" id="WP_344503488.1">
    <property type="nucleotide sequence ID" value="NZ_BAAAQD010000007.1"/>
</dbReference>
<feature type="region of interest" description="Disordered" evidence="1">
    <location>
        <begin position="39"/>
        <end position="69"/>
    </location>
</feature>
<sequence>MTSDTADDGSARITFSDPDLAFLRHARFGELPARIRPSDTVELVETDPKRDWPDLGPSRAQVEAQRGGG</sequence>
<organism evidence="2 3">
    <name type="scientific">Dactylosporangium maewongense</name>
    <dbReference type="NCBI Taxonomy" id="634393"/>
    <lineage>
        <taxon>Bacteria</taxon>
        <taxon>Bacillati</taxon>
        <taxon>Actinomycetota</taxon>
        <taxon>Actinomycetes</taxon>
        <taxon>Micromonosporales</taxon>
        <taxon>Micromonosporaceae</taxon>
        <taxon>Dactylosporangium</taxon>
    </lineage>
</organism>
<comment type="caution">
    <text evidence="2">The sequence shown here is derived from an EMBL/GenBank/DDBJ whole genome shotgun (WGS) entry which is preliminary data.</text>
</comment>